<dbReference type="GO" id="GO:0003682">
    <property type="term" value="F:chromatin binding"/>
    <property type="evidence" value="ECO:0007669"/>
    <property type="project" value="EnsemblFungi"/>
</dbReference>
<feature type="transmembrane region" description="Helical" evidence="2">
    <location>
        <begin position="151"/>
        <end position="172"/>
    </location>
</feature>
<dbReference type="PANTHER" id="PTHR28136">
    <property type="entry name" value="NUCLEUS EXPORT PROTEIN BRR6"/>
    <property type="match status" value="1"/>
</dbReference>
<dbReference type="AlphaFoldDB" id="G0W799"/>
<dbReference type="InterPro" id="IPR018767">
    <property type="entry name" value="Brl1/Brr6_dom"/>
</dbReference>
<dbReference type="KEGG" id="ndi:NDAI_0B06290"/>
<dbReference type="GO" id="GO:0031965">
    <property type="term" value="C:nuclear membrane"/>
    <property type="evidence" value="ECO:0007669"/>
    <property type="project" value="InterPro"/>
</dbReference>
<keyword evidence="2" id="KW-1133">Transmembrane helix</keyword>
<organism evidence="4 5">
    <name type="scientific">Naumovozyma dairenensis (strain ATCC 10597 / BCRC 20456 / CBS 421 / NBRC 0211 / NRRL Y-12639)</name>
    <name type="common">Saccharomyces dairenensis</name>
    <dbReference type="NCBI Taxonomy" id="1071378"/>
    <lineage>
        <taxon>Eukaryota</taxon>
        <taxon>Fungi</taxon>
        <taxon>Dikarya</taxon>
        <taxon>Ascomycota</taxon>
        <taxon>Saccharomycotina</taxon>
        <taxon>Saccharomycetes</taxon>
        <taxon>Saccharomycetales</taxon>
        <taxon>Saccharomycetaceae</taxon>
        <taxon>Naumovozyma</taxon>
    </lineage>
</organism>
<name>G0W799_NAUDC</name>
<reference evidence="4 5" key="1">
    <citation type="journal article" date="2011" name="Proc. Natl. Acad. Sci. U.S.A.">
        <title>Evolutionary erosion of yeast sex chromosomes by mating-type switching accidents.</title>
        <authorList>
            <person name="Gordon J.L."/>
            <person name="Armisen D."/>
            <person name="Proux-Wera E."/>
            <person name="Oheigeartaigh S.S."/>
            <person name="Byrne K.P."/>
            <person name="Wolfe K.H."/>
        </authorList>
    </citation>
    <scope>NUCLEOTIDE SEQUENCE [LARGE SCALE GENOMIC DNA]</scope>
    <source>
        <strain evidence="5">ATCC 10597 / BCRC 20456 / CBS 421 / NBRC 0211 / NRRL Y-12639</strain>
    </source>
</reference>
<evidence type="ECO:0000256" key="1">
    <source>
        <dbReference type="SAM" id="MobiDB-lite"/>
    </source>
</evidence>
<keyword evidence="2" id="KW-0812">Transmembrane</keyword>
<feature type="domain" description="Brl1/Brr6" evidence="3">
    <location>
        <begin position="37"/>
        <end position="173"/>
    </location>
</feature>
<dbReference type="SMART" id="SM01042">
    <property type="entry name" value="Brr6_like_C_C"/>
    <property type="match status" value="1"/>
</dbReference>
<dbReference type="eggNOG" id="KOG4503">
    <property type="taxonomic scope" value="Eukaryota"/>
</dbReference>
<keyword evidence="2" id="KW-0472">Membrane</keyword>
<evidence type="ECO:0000256" key="2">
    <source>
        <dbReference type="SAM" id="Phobius"/>
    </source>
</evidence>
<keyword evidence="5" id="KW-1185">Reference proteome</keyword>
<evidence type="ECO:0000313" key="5">
    <source>
        <dbReference type="Proteomes" id="UP000000689"/>
    </source>
</evidence>
<dbReference type="HOGENOM" id="CLU_107711_0_0_1"/>
<dbReference type="EMBL" id="HE580268">
    <property type="protein sequence ID" value="CCD23660.1"/>
    <property type="molecule type" value="Genomic_DNA"/>
</dbReference>
<dbReference type="GeneID" id="11497524"/>
<gene>
    <name evidence="4" type="primary">NDAI0B06290</name>
    <name evidence="4" type="ordered locus">NDAI_0B06290</name>
</gene>
<protein>
    <recommendedName>
        <fullName evidence="3">Brl1/Brr6 domain-containing protein</fullName>
    </recommendedName>
</protein>
<dbReference type="PANTHER" id="PTHR28136:SF5">
    <property type="entry name" value="NUCLEUS EXPORT PROTEIN BRR6"/>
    <property type="match status" value="1"/>
</dbReference>
<feature type="region of interest" description="Disordered" evidence="1">
    <location>
        <begin position="1"/>
        <end position="28"/>
    </location>
</feature>
<feature type="transmembrane region" description="Helical" evidence="2">
    <location>
        <begin position="40"/>
        <end position="64"/>
    </location>
</feature>
<dbReference type="Pfam" id="PF10104">
    <property type="entry name" value="Brr6_like_C_C"/>
    <property type="match status" value="1"/>
</dbReference>
<proteinExistence type="predicted"/>
<evidence type="ECO:0000259" key="3">
    <source>
        <dbReference type="SMART" id="SM01042"/>
    </source>
</evidence>
<sequence length="186" mass="21285">MDSDSSNQLSPILNPLKTDSGNDKLQIPRNDNDPTVWAEYFQLAFNVLVASITLFLFIKFLYMVNRDVDSKVQMLILSDIYKIEKCKHDYEMNQCDLKTRVPALEDQCNEWFHCFQPNSTVNVTGSSSILWAQTLAEVVNAFVEPISIRTLLVLLLSTCSIIIVTNVAFGSYRVSYRYNNENNPRT</sequence>
<accession>G0W799</accession>
<dbReference type="GO" id="GO:0006998">
    <property type="term" value="P:nuclear envelope organization"/>
    <property type="evidence" value="ECO:0007669"/>
    <property type="project" value="EnsemblFungi"/>
</dbReference>
<evidence type="ECO:0000313" key="4">
    <source>
        <dbReference type="EMBL" id="CCD23660.1"/>
    </source>
</evidence>
<feature type="compositionally biased region" description="Polar residues" evidence="1">
    <location>
        <begin position="1"/>
        <end position="11"/>
    </location>
</feature>
<dbReference type="OrthoDB" id="5961at2759"/>
<dbReference type="Proteomes" id="UP000000689">
    <property type="component" value="Chromosome 2"/>
</dbReference>
<dbReference type="InterPro" id="IPR040202">
    <property type="entry name" value="Brl1/Brr6"/>
</dbReference>
<dbReference type="GO" id="GO:0055088">
    <property type="term" value="P:lipid homeostasis"/>
    <property type="evidence" value="ECO:0007669"/>
    <property type="project" value="EnsemblFungi"/>
</dbReference>
<dbReference type="OMA" id="FGSYRVY"/>
<dbReference type="RefSeq" id="XP_003668903.1">
    <property type="nucleotide sequence ID" value="XM_003668855.1"/>
</dbReference>
<dbReference type="GO" id="GO:0006357">
    <property type="term" value="P:regulation of transcription by RNA polymerase II"/>
    <property type="evidence" value="ECO:0007669"/>
    <property type="project" value="EnsemblFungi"/>
</dbReference>